<evidence type="ECO:0000313" key="1">
    <source>
        <dbReference type="EMBL" id="KAJ8976241.1"/>
    </source>
</evidence>
<keyword evidence="2" id="KW-1185">Reference proteome</keyword>
<dbReference type="Proteomes" id="UP001162164">
    <property type="component" value="Unassembled WGS sequence"/>
</dbReference>
<sequence length="120" mass="13327">MFYDVAEMNIKSQFCELRSGNAFVFARKTTGFGSPRTVQSRSFGALDSRPHPNHAKKRFTSGLGTVRFGNVQGEPLHAPLALVYHAYSHTRPTTNNGQKMILDVRLGLKTCCCRCHTLPA</sequence>
<organism evidence="1 2">
    <name type="scientific">Molorchus minor</name>
    <dbReference type="NCBI Taxonomy" id="1323400"/>
    <lineage>
        <taxon>Eukaryota</taxon>
        <taxon>Metazoa</taxon>
        <taxon>Ecdysozoa</taxon>
        <taxon>Arthropoda</taxon>
        <taxon>Hexapoda</taxon>
        <taxon>Insecta</taxon>
        <taxon>Pterygota</taxon>
        <taxon>Neoptera</taxon>
        <taxon>Endopterygota</taxon>
        <taxon>Coleoptera</taxon>
        <taxon>Polyphaga</taxon>
        <taxon>Cucujiformia</taxon>
        <taxon>Chrysomeloidea</taxon>
        <taxon>Cerambycidae</taxon>
        <taxon>Lamiinae</taxon>
        <taxon>Monochamini</taxon>
        <taxon>Molorchus</taxon>
    </lineage>
</organism>
<comment type="caution">
    <text evidence="1">The sequence shown here is derived from an EMBL/GenBank/DDBJ whole genome shotgun (WGS) entry which is preliminary data.</text>
</comment>
<dbReference type="EMBL" id="JAPWTJ010000707">
    <property type="protein sequence ID" value="KAJ8976241.1"/>
    <property type="molecule type" value="Genomic_DNA"/>
</dbReference>
<protein>
    <submittedName>
        <fullName evidence="1">Uncharacterized protein</fullName>
    </submittedName>
</protein>
<name>A0ABQ9JE46_9CUCU</name>
<accession>A0ABQ9JE46</accession>
<gene>
    <name evidence="1" type="ORF">NQ317_014220</name>
</gene>
<reference evidence="1" key="1">
    <citation type="journal article" date="2023" name="Insect Mol. Biol.">
        <title>Genome sequencing provides insights into the evolution of gene families encoding plant cell wall-degrading enzymes in longhorned beetles.</title>
        <authorList>
            <person name="Shin N.R."/>
            <person name="Okamura Y."/>
            <person name="Kirsch R."/>
            <person name="Pauchet Y."/>
        </authorList>
    </citation>
    <scope>NUCLEOTIDE SEQUENCE</scope>
    <source>
        <strain evidence="1">MMC_N1</strain>
    </source>
</reference>
<evidence type="ECO:0000313" key="2">
    <source>
        <dbReference type="Proteomes" id="UP001162164"/>
    </source>
</evidence>
<proteinExistence type="predicted"/>